<keyword evidence="4" id="KW-1133">Transmembrane helix</keyword>
<protein>
    <submittedName>
        <fullName evidence="6">Branched-chain amino acid ABC transporter permease</fullName>
    </submittedName>
</protein>
<reference evidence="6 7" key="1">
    <citation type="submission" date="2019-10" db="EMBL/GenBank/DDBJ databases">
        <title>Nonomuraea sp. nov., isolated from Phyllanthus amarus.</title>
        <authorList>
            <person name="Klykleung N."/>
            <person name="Tanasupawat S."/>
        </authorList>
    </citation>
    <scope>NUCLEOTIDE SEQUENCE [LARGE SCALE GENOMIC DNA]</scope>
    <source>
        <strain evidence="6 7">PA1-10</strain>
    </source>
</reference>
<gene>
    <name evidence="6" type="ORF">FH608_036370</name>
</gene>
<evidence type="ECO:0000256" key="3">
    <source>
        <dbReference type="ARBA" id="ARBA00022692"/>
    </source>
</evidence>
<comment type="subcellular location">
    <subcellularLocation>
        <location evidence="1">Cell membrane</location>
        <topology evidence="1">Multi-pass membrane protein</topology>
    </subcellularLocation>
</comment>
<evidence type="ECO:0000256" key="5">
    <source>
        <dbReference type="ARBA" id="ARBA00023136"/>
    </source>
</evidence>
<dbReference type="Pfam" id="PF02653">
    <property type="entry name" value="BPD_transp_2"/>
    <property type="match status" value="1"/>
</dbReference>
<dbReference type="EMBL" id="VDLX02000017">
    <property type="protein sequence ID" value="KAB8189954.1"/>
    <property type="molecule type" value="Genomic_DNA"/>
</dbReference>
<organism evidence="6 7">
    <name type="scientific">Nonomuraea phyllanthi</name>
    <dbReference type="NCBI Taxonomy" id="2219224"/>
    <lineage>
        <taxon>Bacteria</taxon>
        <taxon>Bacillati</taxon>
        <taxon>Actinomycetota</taxon>
        <taxon>Actinomycetes</taxon>
        <taxon>Streptosporangiales</taxon>
        <taxon>Streptosporangiaceae</taxon>
        <taxon>Nonomuraea</taxon>
    </lineage>
</organism>
<evidence type="ECO:0000256" key="2">
    <source>
        <dbReference type="ARBA" id="ARBA00022475"/>
    </source>
</evidence>
<keyword evidence="2" id="KW-1003">Cell membrane</keyword>
<evidence type="ECO:0000313" key="7">
    <source>
        <dbReference type="Proteomes" id="UP000312512"/>
    </source>
</evidence>
<name>A0A5C4VST1_9ACTN</name>
<dbReference type="CDD" id="cd06581">
    <property type="entry name" value="TM_PBP1_LivM_like"/>
    <property type="match status" value="1"/>
</dbReference>
<dbReference type="RefSeq" id="WP_139634933.1">
    <property type="nucleotide sequence ID" value="NZ_CP045572.1"/>
</dbReference>
<evidence type="ECO:0000256" key="4">
    <source>
        <dbReference type="ARBA" id="ARBA00022989"/>
    </source>
</evidence>
<dbReference type="Proteomes" id="UP000312512">
    <property type="component" value="Unassembled WGS sequence"/>
</dbReference>
<dbReference type="PANTHER" id="PTHR30482">
    <property type="entry name" value="HIGH-AFFINITY BRANCHED-CHAIN AMINO ACID TRANSPORT SYSTEM PERMEASE"/>
    <property type="match status" value="1"/>
</dbReference>
<evidence type="ECO:0000256" key="1">
    <source>
        <dbReference type="ARBA" id="ARBA00004651"/>
    </source>
</evidence>
<keyword evidence="7" id="KW-1185">Reference proteome</keyword>
<dbReference type="PANTHER" id="PTHR30482:SF10">
    <property type="entry name" value="HIGH-AFFINITY BRANCHED-CHAIN AMINO ACID TRANSPORT PROTEIN BRAE"/>
    <property type="match status" value="1"/>
</dbReference>
<accession>A0A5C4VST1</accession>
<sequence length="336" mass="36213">MDWITIISTTLKSAVGVETVLYGVAAIGLNVHFGYTGLLNFGQAAFMGVAGYGLAVTVTVMGLPFWVGIGVGLVAAVLLALLMGIPTLHLRADYLAIVTIAGAEIVRLIFRSVAFKDVFGGSDGQRGFSNGFYAINPFEHFFTARQYGFNLGPVPLFFSPRQTWVIFVGWVLIALACGVVFLLMRSPWGRVLKAIREDEDAVRSLGKSVFSYKMQSLVLGGVIGSLGGFIYGLAYASVQPDVFGTETTFYMYTMVILGGAARVFGPVIGSMLFWVLLVLVYGVLAEAVGAGYITFMDVNQVGALRWILVGLGLILLLIFRPQGIFGDKREIAIDAR</sequence>
<dbReference type="AlphaFoldDB" id="A0A5C4VST1"/>
<evidence type="ECO:0000313" key="6">
    <source>
        <dbReference type="EMBL" id="KAB8189954.1"/>
    </source>
</evidence>
<dbReference type="InterPro" id="IPR043428">
    <property type="entry name" value="LivM-like"/>
</dbReference>
<comment type="caution">
    <text evidence="6">The sequence shown here is derived from an EMBL/GenBank/DDBJ whole genome shotgun (WGS) entry which is preliminary data.</text>
</comment>
<dbReference type="InterPro" id="IPR001851">
    <property type="entry name" value="ABC_transp_permease"/>
</dbReference>
<dbReference type="GO" id="GO:0015658">
    <property type="term" value="F:branched-chain amino acid transmembrane transporter activity"/>
    <property type="evidence" value="ECO:0007669"/>
    <property type="project" value="InterPro"/>
</dbReference>
<accession>A0A5P9YRY3</accession>
<dbReference type="OrthoDB" id="9814461at2"/>
<dbReference type="GO" id="GO:0005886">
    <property type="term" value="C:plasma membrane"/>
    <property type="evidence" value="ECO:0007669"/>
    <property type="project" value="UniProtKB-SubCell"/>
</dbReference>
<keyword evidence="3" id="KW-0812">Transmembrane</keyword>
<keyword evidence="5" id="KW-0472">Membrane</keyword>
<proteinExistence type="predicted"/>